<dbReference type="Gene3D" id="3.40.50.2300">
    <property type="match status" value="2"/>
</dbReference>
<dbReference type="PANTHER" id="PTHR35271">
    <property type="entry name" value="ABC TRANSPORTER, SUBSTRATE-BINDING LIPOPROTEIN-RELATED"/>
    <property type="match status" value="1"/>
</dbReference>
<evidence type="ECO:0008006" key="3">
    <source>
        <dbReference type="Google" id="ProtNLM"/>
    </source>
</evidence>
<dbReference type="RefSeq" id="WP_152713992.1">
    <property type="nucleotide sequence ID" value="NZ_VOSJ01000101.1"/>
</dbReference>
<proteinExistence type="predicted"/>
<keyword evidence="2" id="KW-1185">Reference proteome</keyword>
<accession>A0A5N7MKV3</accession>
<evidence type="ECO:0000313" key="2">
    <source>
        <dbReference type="Proteomes" id="UP000403266"/>
    </source>
</evidence>
<dbReference type="PANTHER" id="PTHR35271:SF1">
    <property type="entry name" value="ABC TRANSPORTER, SUBSTRATE-BINDING LIPOPROTEIN"/>
    <property type="match status" value="1"/>
</dbReference>
<dbReference type="CDD" id="cd06325">
    <property type="entry name" value="PBP1_ABC_unchar_transporter"/>
    <property type="match status" value="1"/>
</dbReference>
<comment type="caution">
    <text evidence="1">The sequence shown here is derived from an EMBL/GenBank/DDBJ whole genome shotgun (WGS) entry which is preliminary data.</text>
</comment>
<dbReference type="InterPro" id="IPR007487">
    <property type="entry name" value="ABC_transpt-TYRBP-like"/>
</dbReference>
<sequence length="327" mass="35086">MRRRDVIVILGGAAMLPFATRAQQVRVPQIGLISLGADPSNPVVFVPFLEQMRALGYVDGQNIAFERRFAAGRSDLLDEFAADLVRRRVDVIVVTGQRESIAASRATSSIPIVMVINPDPIGLGLARSLPRPGGNVTGLTTIELELYGKRIELLKETLPTVSRAALLISHGNPTYGRDSAWARQVEEVGRSRGVQIDLVEAESTTMEEVIAAAAASGAQALLGASDGVIVAARKEIADAAIRHKLPTVFSYRSNVEAGGLLSYSAKVEDMSRRAGVFVHRILHGAKPADLPIEQATTFEMVVNLKTARILGIEIPALIVAQANEVIE</sequence>
<dbReference type="Pfam" id="PF04392">
    <property type="entry name" value="ABC_sub_bind"/>
    <property type="match status" value="1"/>
</dbReference>
<protein>
    <recommendedName>
        <fullName evidence="3">ABC transporter substrate-binding protein</fullName>
    </recommendedName>
</protein>
<dbReference type="OrthoDB" id="1680494at2"/>
<gene>
    <name evidence="1" type="ORF">FS320_21500</name>
</gene>
<dbReference type="EMBL" id="VOSK01000101">
    <property type="protein sequence ID" value="MPR27675.1"/>
    <property type="molecule type" value="Genomic_DNA"/>
</dbReference>
<dbReference type="AlphaFoldDB" id="A0A5N7MKV3"/>
<organism evidence="1 2">
    <name type="scientific">Microvirga tunisiensis</name>
    <dbReference type="NCBI Taxonomy" id="2108360"/>
    <lineage>
        <taxon>Bacteria</taxon>
        <taxon>Pseudomonadati</taxon>
        <taxon>Pseudomonadota</taxon>
        <taxon>Alphaproteobacteria</taxon>
        <taxon>Hyphomicrobiales</taxon>
        <taxon>Methylobacteriaceae</taxon>
        <taxon>Microvirga</taxon>
    </lineage>
</organism>
<dbReference type="Proteomes" id="UP000403266">
    <property type="component" value="Unassembled WGS sequence"/>
</dbReference>
<evidence type="ECO:0000313" key="1">
    <source>
        <dbReference type="EMBL" id="MPR27675.1"/>
    </source>
</evidence>
<name>A0A5N7MKV3_9HYPH</name>
<reference evidence="1 2" key="1">
    <citation type="journal article" date="2019" name="Syst. Appl. Microbiol.">
        <title>Microvirga tunisiensis sp. nov., a root nodule symbiotic bacterium isolated from Lupinus micranthus and L. luteus grown in Northern Tunisia.</title>
        <authorList>
            <person name="Msaddak A."/>
            <person name="Rejili M."/>
            <person name="Duran D."/>
            <person name="Mars M."/>
            <person name="Palacios J.M."/>
            <person name="Ruiz-Argueso T."/>
            <person name="Rey L."/>
            <person name="Imperial J."/>
        </authorList>
    </citation>
    <scope>NUCLEOTIDE SEQUENCE [LARGE SCALE GENOMIC DNA]</scope>
    <source>
        <strain evidence="1 2">Lmie10</strain>
    </source>
</reference>